<evidence type="ECO:0000256" key="1">
    <source>
        <dbReference type="ARBA" id="ARBA00022737"/>
    </source>
</evidence>
<evidence type="ECO:0000256" key="3">
    <source>
        <dbReference type="PROSITE-ProRule" id="PRU00023"/>
    </source>
</evidence>
<name>A0A9P4P3M4_9PEZI</name>
<gene>
    <name evidence="5" type="ORF">EJ08DRAFT_603411</name>
</gene>
<dbReference type="PANTHER" id="PTHR24173">
    <property type="entry name" value="ANKYRIN REPEAT CONTAINING"/>
    <property type="match status" value="1"/>
</dbReference>
<comment type="caution">
    <text evidence="5">The sequence shown here is derived from an EMBL/GenBank/DDBJ whole genome shotgun (WGS) entry which is preliminary data.</text>
</comment>
<protein>
    <submittedName>
        <fullName evidence="5">Ankyrin</fullName>
    </submittedName>
</protein>
<dbReference type="Gene3D" id="1.25.40.20">
    <property type="entry name" value="Ankyrin repeat-containing domain"/>
    <property type="match status" value="1"/>
</dbReference>
<evidence type="ECO:0000313" key="6">
    <source>
        <dbReference type="Proteomes" id="UP000800235"/>
    </source>
</evidence>
<dbReference type="SUPFAM" id="SSF48403">
    <property type="entry name" value="Ankyrin repeat"/>
    <property type="match status" value="1"/>
</dbReference>
<dbReference type="PANTHER" id="PTHR24173:SF74">
    <property type="entry name" value="ANKYRIN REPEAT DOMAIN-CONTAINING PROTEIN 16"/>
    <property type="match status" value="1"/>
</dbReference>
<feature type="repeat" description="ANK" evidence="3">
    <location>
        <begin position="143"/>
        <end position="175"/>
    </location>
</feature>
<feature type="region of interest" description="Disordered" evidence="4">
    <location>
        <begin position="209"/>
        <end position="300"/>
    </location>
</feature>
<dbReference type="PRINTS" id="PR01415">
    <property type="entry name" value="ANKYRIN"/>
</dbReference>
<keyword evidence="6" id="KW-1185">Reference proteome</keyword>
<feature type="repeat" description="ANK" evidence="3">
    <location>
        <begin position="39"/>
        <end position="63"/>
    </location>
</feature>
<dbReference type="PROSITE" id="PS50088">
    <property type="entry name" value="ANK_REPEAT"/>
    <property type="match status" value="2"/>
</dbReference>
<evidence type="ECO:0000256" key="4">
    <source>
        <dbReference type="SAM" id="MobiDB-lite"/>
    </source>
</evidence>
<evidence type="ECO:0000256" key="2">
    <source>
        <dbReference type="ARBA" id="ARBA00023043"/>
    </source>
</evidence>
<dbReference type="InterPro" id="IPR036770">
    <property type="entry name" value="Ankyrin_rpt-contain_sf"/>
</dbReference>
<dbReference type="SMART" id="SM00248">
    <property type="entry name" value="ANK"/>
    <property type="match status" value="4"/>
</dbReference>
<keyword evidence="1" id="KW-0677">Repeat</keyword>
<reference evidence="5" key="1">
    <citation type="journal article" date="2020" name="Stud. Mycol.">
        <title>101 Dothideomycetes genomes: a test case for predicting lifestyles and emergence of pathogens.</title>
        <authorList>
            <person name="Haridas S."/>
            <person name="Albert R."/>
            <person name="Binder M."/>
            <person name="Bloem J."/>
            <person name="Labutti K."/>
            <person name="Salamov A."/>
            <person name="Andreopoulos B."/>
            <person name="Baker S."/>
            <person name="Barry K."/>
            <person name="Bills G."/>
            <person name="Bluhm B."/>
            <person name="Cannon C."/>
            <person name="Castanera R."/>
            <person name="Culley D."/>
            <person name="Daum C."/>
            <person name="Ezra D."/>
            <person name="Gonzalez J."/>
            <person name="Henrissat B."/>
            <person name="Kuo A."/>
            <person name="Liang C."/>
            <person name="Lipzen A."/>
            <person name="Lutzoni F."/>
            <person name="Magnuson J."/>
            <person name="Mondo S."/>
            <person name="Nolan M."/>
            <person name="Ohm R."/>
            <person name="Pangilinan J."/>
            <person name="Park H.-J."/>
            <person name="Ramirez L."/>
            <person name="Alfaro M."/>
            <person name="Sun H."/>
            <person name="Tritt A."/>
            <person name="Yoshinaga Y."/>
            <person name="Zwiers L.-H."/>
            <person name="Turgeon B."/>
            <person name="Goodwin S."/>
            <person name="Spatafora J."/>
            <person name="Crous P."/>
            <person name="Grigoriev I."/>
        </authorList>
    </citation>
    <scope>NUCLEOTIDE SEQUENCE</scope>
    <source>
        <strain evidence="5">CBS 130266</strain>
    </source>
</reference>
<proteinExistence type="predicted"/>
<dbReference type="OrthoDB" id="823504at2759"/>
<dbReference type="Proteomes" id="UP000800235">
    <property type="component" value="Unassembled WGS sequence"/>
</dbReference>
<dbReference type="EMBL" id="MU007011">
    <property type="protein sequence ID" value="KAF2436288.1"/>
    <property type="molecule type" value="Genomic_DNA"/>
</dbReference>
<dbReference type="PROSITE" id="PS50297">
    <property type="entry name" value="ANK_REP_REGION"/>
    <property type="match status" value="2"/>
</dbReference>
<accession>A0A9P4P3M4</accession>
<keyword evidence="2 3" id="KW-0040">ANK repeat</keyword>
<organism evidence="5 6">
    <name type="scientific">Tothia fuscella</name>
    <dbReference type="NCBI Taxonomy" id="1048955"/>
    <lineage>
        <taxon>Eukaryota</taxon>
        <taxon>Fungi</taxon>
        <taxon>Dikarya</taxon>
        <taxon>Ascomycota</taxon>
        <taxon>Pezizomycotina</taxon>
        <taxon>Dothideomycetes</taxon>
        <taxon>Pleosporomycetidae</taxon>
        <taxon>Venturiales</taxon>
        <taxon>Cylindrosympodiaceae</taxon>
        <taxon>Tothia</taxon>
    </lineage>
</organism>
<dbReference type="InterPro" id="IPR002110">
    <property type="entry name" value="Ankyrin_rpt"/>
</dbReference>
<feature type="compositionally biased region" description="Basic and acidic residues" evidence="4">
    <location>
        <begin position="266"/>
        <end position="286"/>
    </location>
</feature>
<feature type="compositionally biased region" description="Basic and acidic residues" evidence="4">
    <location>
        <begin position="209"/>
        <end position="222"/>
    </location>
</feature>
<dbReference type="AlphaFoldDB" id="A0A9P4P3M4"/>
<sequence>MIDVSTRFRRAILLNDLALVKRIVRNNPTLLQNPDYDDKGNTSLHVAAREGLLEIVEFLIHAGHETPSISLNSDHETPLHLACTHVHIPIGKLLIYTFPRCVPWPNKSGMDALMLSSRAGSLPLLQPLLTSMPPASPTAQDIDGNTALHHASAAGELKALRLLLHYGASPMAQNNYSWTPIAYSSTVAAEVYFKQLVGEFEKRRVEGLKAEREREKERERQRVGGVRLVTQDLGSERERGSGSLDQMMRGDDGSSALPKPGLEWSPVERRAMTPTEGREREREREGWPGFGSRGRASSGD</sequence>
<evidence type="ECO:0000313" key="5">
    <source>
        <dbReference type="EMBL" id="KAF2436288.1"/>
    </source>
</evidence>
<dbReference type="Pfam" id="PF12796">
    <property type="entry name" value="Ank_2"/>
    <property type="match status" value="2"/>
</dbReference>